<dbReference type="RefSeq" id="WP_275087806.1">
    <property type="nucleotide sequence ID" value="NZ_CP119078.1"/>
</dbReference>
<dbReference type="InterPro" id="IPR025269">
    <property type="entry name" value="SAM-like_dom"/>
</dbReference>
<sequence>MTKKIFKMKNNFYRSHELQDNKKETIAQYPPNNTRIQFPKNPGSLRTFDFLPYYGKQCDSIVFECQKAIEQLLAQAIQSKEQILTVYTIVYYCKGLKIFLSFCQILANSFSRQLHVHDINKEFIVQFISFLAEKKPGKVTQKNIFTFTKSLLMHLVKKGLLNKDIFPRNPFPNSKRATKGQRPICKTEIKNITQTLNNELRRIRTTNQLLSSYDLSICVLSIALRTGLNPTPILELNTECIQPHPLKKDRRLLVSYKRRGKNTHIQTIRHSEKMSLLKTIMMDVLDIIELIKQRNDTIRKQRKFKNQLFIFQCTGGNRGRVSLLTHNTLQKCIKLFVTQNHLTNSDNKPLMLNVMRLRKTFENRIWELSGQDPFVTASLAGHSVKVSNDYYLEAPLEAQNNWRLMGEIRNQELLKRNHNEVQDTENTPIAQCKNALYGDYAPKNGNPCINFMACFRCSSFVVTEDDLYRLFSFYWLLIKERNVIGAKSWNRYYAHIIRIIDTQISPHFNEQKVAQEKKNAHIEPHLFWRTNDQLQLETEE</sequence>
<keyword evidence="5" id="KW-1185">Reference proteome</keyword>
<dbReference type="InterPro" id="IPR010998">
    <property type="entry name" value="Integrase_recombinase_N"/>
</dbReference>
<proteinExistence type="predicted"/>
<dbReference type="EMBL" id="CP119078">
    <property type="protein sequence ID" value="WED41982.1"/>
    <property type="molecule type" value="Genomic_DNA"/>
</dbReference>
<dbReference type="Proteomes" id="UP001222087">
    <property type="component" value="Chromosome"/>
</dbReference>
<name>A0ABY8AS14_9GAMM</name>
<organism evidence="4 5">
    <name type="scientific">Legionella cardiaca</name>
    <dbReference type="NCBI Taxonomy" id="1071983"/>
    <lineage>
        <taxon>Bacteria</taxon>
        <taxon>Pseudomonadati</taxon>
        <taxon>Pseudomonadota</taxon>
        <taxon>Gammaproteobacteria</taxon>
        <taxon>Legionellales</taxon>
        <taxon>Legionellaceae</taxon>
        <taxon>Legionella</taxon>
    </lineage>
</organism>
<evidence type="ECO:0000259" key="3">
    <source>
        <dbReference type="Pfam" id="PF13102"/>
    </source>
</evidence>
<protein>
    <submittedName>
        <fullName evidence="4">Phage integrase SAM-like domain-containing protein</fullName>
    </submittedName>
</protein>
<evidence type="ECO:0000256" key="1">
    <source>
        <dbReference type="ARBA" id="ARBA00023125"/>
    </source>
</evidence>
<dbReference type="Gene3D" id="1.10.443.10">
    <property type="entry name" value="Intergrase catalytic core"/>
    <property type="match status" value="1"/>
</dbReference>
<accession>A0ABY8AS14</accession>
<dbReference type="InterPro" id="IPR011010">
    <property type="entry name" value="DNA_brk_join_enz"/>
</dbReference>
<gene>
    <name evidence="4" type="ORF">PXX05_08540</name>
</gene>
<evidence type="ECO:0000256" key="2">
    <source>
        <dbReference type="ARBA" id="ARBA00023172"/>
    </source>
</evidence>
<feature type="domain" description="Phage integrase SAM-like" evidence="3">
    <location>
        <begin position="79"/>
        <end position="167"/>
    </location>
</feature>
<dbReference type="InterPro" id="IPR013762">
    <property type="entry name" value="Integrase-like_cat_sf"/>
</dbReference>
<evidence type="ECO:0000313" key="4">
    <source>
        <dbReference type="EMBL" id="WED41982.1"/>
    </source>
</evidence>
<dbReference type="SUPFAM" id="SSF56349">
    <property type="entry name" value="DNA breaking-rejoining enzymes"/>
    <property type="match status" value="1"/>
</dbReference>
<evidence type="ECO:0000313" key="5">
    <source>
        <dbReference type="Proteomes" id="UP001222087"/>
    </source>
</evidence>
<dbReference type="Gene3D" id="1.10.150.130">
    <property type="match status" value="1"/>
</dbReference>
<keyword evidence="2" id="KW-0233">DNA recombination</keyword>
<keyword evidence="1" id="KW-0238">DNA-binding</keyword>
<reference evidence="4 5" key="1">
    <citation type="submission" date="2023-02" db="EMBL/GenBank/DDBJ databases">
        <title>Genome Sequence of L. cardiaca H63T.</title>
        <authorList>
            <person name="Lopez A.E."/>
            <person name="Cianciotto N.P."/>
        </authorList>
    </citation>
    <scope>NUCLEOTIDE SEQUENCE [LARGE SCALE GENOMIC DNA]</scope>
    <source>
        <strain evidence="4 5">H63</strain>
    </source>
</reference>
<dbReference type="Pfam" id="PF13102">
    <property type="entry name" value="Phage_int_SAM_5"/>
    <property type="match status" value="1"/>
</dbReference>